<gene>
    <name evidence="1" type="ORF">GCM10022389_19600</name>
</gene>
<sequence>MSAILPSNNNFILYSAPSGNVKIEAYMQDETIWLTQQRMADVFGVAKSTISEHLGNIYESGELEKEATVRKFRTVQIEGEREVSRNLEYYNLDAIISVGYRVNSTKATQFRIWATNVLKEFIVKGFAMDDDRLKQGTTAFGKDYFKELLERVRSIRASERRIYQQITDIFAECSIDYNPKAEITKNFYAIVQNKFHFAITGKTAAEIIYLKADSSKPQMGLTTFKNAPDGRVLKSDIEIAKNYLEEKEIKQLERTVSGYFDYIENLIERQNTFTMEALAESVNKFLSFNEYKILEGLGKVSHQHAINKAAKEYDLFNKTQKINSDFDKQIKALEQKNKK</sequence>
<dbReference type="EMBL" id="BAABCT010000005">
    <property type="protein sequence ID" value="GAA4074138.1"/>
    <property type="molecule type" value="Genomic_DNA"/>
</dbReference>
<dbReference type="Pfam" id="PF13310">
    <property type="entry name" value="Virulence_RhuM"/>
    <property type="match status" value="1"/>
</dbReference>
<comment type="caution">
    <text evidence="1">The sequence shown here is derived from an EMBL/GenBank/DDBJ whole genome shotgun (WGS) entry which is preliminary data.</text>
</comment>
<dbReference type="PIRSF" id="PIRSF015268">
    <property type="entry name" value="Virulence_RhuM"/>
    <property type="match status" value="1"/>
</dbReference>
<evidence type="ECO:0000313" key="2">
    <source>
        <dbReference type="Proteomes" id="UP001500367"/>
    </source>
</evidence>
<accession>A0ABP7VTN6</accession>
<dbReference type="PANTHER" id="PTHR35810">
    <property type="entry name" value="CYTOPLASMIC PROTEIN-RELATED"/>
    <property type="match status" value="1"/>
</dbReference>
<proteinExistence type="predicted"/>
<dbReference type="Proteomes" id="UP001500367">
    <property type="component" value="Unassembled WGS sequence"/>
</dbReference>
<name>A0ABP7VTN6_9FLAO</name>
<evidence type="ECO:0000313" key="1">
    <source>
        <dbReference type="EMBL" id="GAA4074138.1"/>
    </source>
</evidence>
<organism evidence="1 2">
    <name type="scientific">Flavobacterium cheonanense</name>
    <dbReference type="NCBI Taxonomy" id="706183"/>
    <lineage>
        <taxon>Bacteria</taxon>
        <taxon>Pseudomonadati</taxon>
        <taxon>Bacteroidota</taxon>
        <taxon>Flavobacteriia</taxon>
        <taxon>Flavobacteriales</taxon>
        <taxon>Flavobacteriaceae</taxon>
        <taxon>Flavobacterium</taxon>
    </lineage>
</organism>
<dbReference type="PANTHER" id="PTHR35810:SF1">
    <property type="entry name" value="CYTOPLASMIC PROTEIN"/>
    <property type="match status" value="1"/>
</dbReference>
<protein>
    <submittedName>
        <fullName evidence="1">Virulence RhuM family protein</fullName>
    </submittedName>
</protein>
<reference evidence="2" key="1">
    <citation type="journal article" date="2019" name="Int. J. Syst. Evol. Microbiol.">
        <title>The Global Catalogue of Microorganisms (GCM) 10K type strain sequencing project: providing services to taxonomists for standard genome sequencing and annotation.</title>
        <authorList>
            <consortium name="The Broad Institute Genomics Platform"/>
            <consortium name="The Broad Institute Genome Sequencing Center for Infectious Disease"/>
            <person name="Wu L."/>
            <person name="Ma J."/>
        </authorList>
    </citation>
    <scope>NUCLEOTIDE SEQUENCE [LARGE SCALE GENOMIC DNA]</scope>
    <source>
        <strain evidence="2">JCM 17069</strain>
    </source>
</reference>
<dbReference type="InterPro" id="IPR011204">
    <property type="entry name" value="Virulence_RhuM-like"/>
</dbReference>
<keyword evidence="2" id="KW-1185">Reference proteome</keyword>
<dbReference type="RefSeq" id="WP_344816530.1">
    <property type="nucleotide sequence ID" value="NZ_BAABCT010000005.1"/>
</dbReference>